<name>A0A2C9WLG0_MANES</name>
<dbReference type="STRING" id="3983.A0A2C9WLG0"/>
<dbReference type="Gramene" id="Manes.01G152400.1.v8.1">
    <property type="protein sequence ID" value="Manes.01G152400.1.v8.1.CDS"/>
    <property type="gene ID" value="Manes.01G152400.v8.1"/>
</dbReference>
<evidence type="ECO:0000259" key="1">
    <source>
        <dbReference type="Pfam" id="PF03478"/>
    </source>
</evidence>
<dbReference type="PANTHER" id="PTHR47123:SF3">
    <property type="entry name" value="DUF295 DOMAIN-CONTAINING PROTEIN"/>
    <property type="match status" value="1"/>
</dbReference>
<dbReference type="AlphaFoldDB" id="A0A2C9WLG0"/>
<feature type="domain" description="KIB1-4 beta-propeller" evidence="1">
    <location>
        <begin position="83"/>
        <end position="376"/>
    </location>
</feature>
<dbReference type="Proteomes" id="UP000091857">
    <property type="component" value="Chromosome 1"/>
</dbReference>
<reference evidence="3" key="1">
    <citation type="journal article" date="2016" name="Nat. Biotechnol.">
        <title>Sequencing wild and cultivated cassava and related species reveals extensive interspecific hybridization and genetic diversity.</title>
        <authorList>
            <person name="Bredeson J.V."/>
            <person name="Lyons J.B."/>
            <person name="Prochnik S.E."/>
            <person name="Wu G.A."/>
            <person name="Ha C.M."/>
            <person name="Edsinger-Gonzales E."/>
            <person name="Grimwood J."/>
            <person name="Schmutz J."/>
            <person name="Rabbi I.Y."/>
            <person name="Egesi C."/>
            <person name="Nauluvula P."/>
            <person name="Lebot V."/>
            <person name="Ndunguru J."/>
            <person name="Mkamilo G."/>
            <person name="Bart R.S."/>
            <person name="Setter T.L."/>
            <person name="Gleadow R.M."/>
            <person name="Kulakow P."/>
            <person name="Ferguson M.E."/>
            <person name="Rounsley S."/>
            <person name="Rokhsar D.S."/>
        </authorList>
    </citation>
    <scope>NUCLEOTIDE SEQUENCE [LARGE SCALE GENOMIC DNA]</scope>
    <source>
        <strain evidence="3">cv. AM560-2</strain>
    </source>
</reference>
<dbReference type="CDD" id="cd09917">
    <property type="entry name" value="F-box_SF"/>
    <property type="match status" value="1"/>
</dbReference>
<keyword evidence="3" id="KW-1185">Reference proteome</keyword>
<organism evidence="2 3">
    <name type="scientific">Manihot esculenta</name>
    <name type="common">Cassava</name>
    <name type="synonym">Jatropha manihot</name>
    <dbReference type="NCBI Taxonomy" id="3983"/>
    <lineage>
        <taxon>Eukaryota</taxon>
        <taxon>Viridiplantae</taxon>
        <taxon>Streptophyta</taxon>
        <taxon>Embryophyta</taxon>
        <taxon>Tracheophyta</taxon>
        <taxon>Spermatophyta</taxon>
        <taxon>Magnoliopsida</taxon>
        <taxon>eudicotyledons</taxon>
        <taxon>Gunneridae</taxon>
        <taxon>Pentapetalae</taxon>
        <taxon>rosids</taxon>
        <taxon>fabids</taxon>
        <taxon>Malpighiales</taxon>
        <taxon>Euphorbiaceae</taxon>
        <taxon>Crotonoideae</taxon>
        <taxon>Manihoteae</taxon>
        <taxon>Manihot</taxon>
    </lineage>
</organism>
<protein>
    <recommendedName>
        <fullName evidence="1">KIB1-4 beta-propeller domain-containing protein</fullName>
    </recommendedName>
</protein>
<dbReference type="EMBL" id="CM004387">
    <property type="protein sequence ID" value="OAY60951.1"/>
    <property type="molecule type" value="Genomic_DNA"/>
</dbReference>
<dbReference type="InterPro" id="IPR005174">
    <property type="entry name" value="KIB1-4_b-propeller"/>
</dbReference>
<comment type="caution">
    <text evidence="2">The sequence shown here is derived from an EMBL/GenBank/DDBJ whole genome shotgun (WGS) entry which is preliminary data.</text>
</comment>
<gene>
    <name evidence="2" type="ORF">MANES_01G152400v8</name>
</gene>
<dbReference type="InterPro" id="IPR051304">
    <property type="entry name" value="SCF_F-box_domain"/>
</dbReference>
<sequence length="428" mass="49108">MDSSSLQWANLGRDLLSLIAKCLDTRVDVLRFRAVCHSWRSSIPLPPKIPSPYPSLKLPFPISPNPHLHPRRRGYFLLKEYTVYAVQPLTKISDSCSTTAKTWIIKIEESKSGKVILNDPLFRFPFKNLNKNLPKVLNLLDYRVDEISKAYGLEFVQQGKAPELDFNELKSTTMIRKVVTSSNLENIGDGFAVMALHTGGKLGVWRMGDKKWNNINDNRERSHYSDIVYHKGKFYALDFTGLVVSVDPATLKLTELSPVRSFRYEYGGQTKYLLKSFGDLFRIDQYDLDDRDLCVYSSDSDDSGPVRVIVYKLDEEKRDWVQMEGLDDRVLFAGDDVSFSVLAKDFEGCKRNCVYYRDDTFSEENEDHPGFDVGIFCLEDGTSGPLSKFPGYSKIFWPPPTWLKSNPRELQRRTLPFERGFLLKKLGK</sequence>
<dbReference type="GO" id="GO:0016567">
    <property type="term" value="P:protein ubiquitination"/>
    <property type="evidence" value="ECO:0000318"/>
    <property type="project" value="GO_Central"/>
</dbReference>
<evidence type="ECO:0000313" key="2">
    <source>
        <dbReference type="EMBL" id="OAY60951.1"/>
    </source>
</evidence>
<dbReference type="OMA" id="RERSIYE"/>
<evidence type="ECO:0000313" key="3">
    <source>
        <dbReference type="Proteomes" id="UP000091857"/>
    </source>
</evidence>
<proteinExistence type="predicted"/>
<dbReference type="Pfam" id="PF03478">
    <property type="entry name" value="Beta-prop_KIB1-4"/>
    <property type="match status" value="1"/>
</dbReference>
<accession>A0A2C9WLG0</accession>
<dbReference type="PANTHER" id="PTHR47123">
    <property type="entry name" value="F-BOX PROTEIN SKIP23"/>
    <property type="match status" value="1"/>
</dbReference>